<accession>A0A1C3VF92</accession>
<keyword evidence="3" id="KW-1185">Reference proteome</keyword>
<proteinExistence type="predicted"/>
<protein>
    <submittedName>
        <fullName evidence="2">Uncharacterized protein</fullName>
    </submittedName>
</protein>
<keyword evidence="1" id="KW-1133">Transmembrane helix</keyword>
<feature type="transmembrane region" description="Helical" evidence="1">
    <location>
        <begin position="57"/>
        <end position="78"/>
    </location>
</feature>
<reference evidence="3" key="1">
    <citation type="submission" date="2016-08" db="EMBL/GenBank/DDBJ databases">
        <authorList>
            <person name="Varghese N."/>
            <person name="Submissions Spin"/>
        </authorList>
    </citation>
    <scope>NUCLEOTIDE SEQUENCE [LARGE SCALE GENOMIC DNA]</scope>
    <source>
        <strain evidence="3">HAMBI 2971</strain>
    </source>
</reference>
<evidence type="ECO:0000313" key="3">
    <source>
        <dbReference type="Proteomes" id="UP000199435"/>
    </source>
</evidence>
<keyword evidence="1" id="KW-0812">Transmembrane</keyword>
<evidence type="ECO:0000313" key="2">
    <source>
        <dbReference type="EMBL" id="SCB26452.1"/>
    </source>
</evidence>
<dbReference type="EMBL" id="FMAH01000012">
    <property type="protein sequence ID" value="SCB26452.1"/>
    <property type="molecule type" value="Genomic_DNA"/>
</dbReference>
<dbReference type="OrthoDB" id="8399009at2"/>
<dbReference type="AlphaFoldDB" id="A0A1C3VF92"/>
<gene>
    <name evidence="2" type="ORF">GA0061102_101261</name>
</gene>
<keyword evidence="1" id="KW-0472">Membrane</keyword>
<dbReference type="STRING" id="411945.GA0061102_101261"/>
<dbReference type="RefSeq" id="WP_092847705.1">
    <property type="nucleotide sequence ID" value="NZ_FMAH01000012.1"/>
</dbReference>
<evidence type="ECO:0000256" key="1">
    <source>
        <dbReference type="SAM" id="Phobius"/>
    </source>
</evidence>
<organism evidence="2 3">
    <name type="scientific">Rhizobium miluonense</name>
    <dbReference type="NCBI Taxonomy" id="411945"/>
    <lineage>
        <taxon>Bacteria</taxon>
        <taxon>Pseudomonadati</taxon>
        <taxon>Pseudomonadota</taxon>
        <taxon>Alphaproteobacteria</taxon>
        <taxon>Hyphomicrobiales</taxon>
        <taxon>Rhizobiaceae</taxon>
        <taxon>Rhizobium/Agrobacterium group</taxon>
        <taxon>Rhizobium</taxon>
    </lineage>
</organism>
<dbReference type="Proteomes" id="UP000199435">
    <property type="component" value="Unassembled WGS sequence"/>
</dbReference>
<sequence>MGDIIPFRRTTRYSKRLDEQARMERELLLPFAKVEAFHANSAKLLALDATPKTGLPLHGIAIVLGTFLVYALVISHVVGQAHYSARANLMPAVFVEN</sequence>
<name>A0A1C3VF92_9HYPH</name>